<reference evidence="2" key="1">
    <citation type="submission" date="2016-06" db="EMBL/GenBank/DDBJ databases">
        <title>Draft Genome sequence of the fungus Inonotus baumii.</title>
        <authorList>
            <person name="Zhu H."/>
            <person name="Lin W."/>
        </authorList>
    </citation>
    <scope>NUCLEOTIDE SEQUENCE</scope>
    <source>
        <strain evidence="2">821</strain>
    </source>
</reference>
<sequence>MQHLSRGLKTEPIDVDDLFEGVEEVTSPPHGQSRPNRLVQKRLNKRQRMPGSSSHKPIVLDSDEEDCEAGSIVVENRRPGSFTANFNTPRYGRVISSLGGTGSQQNSQLPTQHTTKCIPMPMTNMHLHGLVAPAPSPSPQKPVPVAGPSRPIKQELSVSEKLIEERDFKMDIDSTTDVLSSAKLEDDYSSSDDFWEWSEYMRSDDEEESNGYMDMRRSLGMPDRETANRKASSSRCRTSIMSRPMTSTLRIPTDGQRSRTRPFQKPNRAWHTSLNEYYRDKYVPLGANYRELLQPRTGILSKRTALSAQNVFNCRMNVPPLRASAPHLKSLRTSSTINKIVQSHEFIAVASPTKGGGADPDTSSGPPEVDTYNREGNLIVWRGHKYLLLDGHTRSWPVEEASLRREESKKRAQDGVVDGAFSQALQSITPSMMLRSIRSGTAPYLPRLSCSAVPLNRNSVLPSFLKTESACVLRKRSGLEYSRPPYDIAYKPNSSLFAVSCYDGNVYIHKDNDRFPLEISNGRDSRPGTFIWGATSSNGALRNMLFTSTESDKEDATCRHTACDVERQCGEYELDINDCSDAMALDPQGKKLALITTRGPTHSLSFFDVGHNDGARVAGTRLHTLKPDSRPNPRLPLETTHASFSPDGIFLALARSDHRVHVYDVRYLGSNESGRPWAELTHPPIERPRNEHEEYGVTGLRWVEGWSPLGYGRGGLGLVTAGADDCVRLWDIMRSPTHPDESMILAKTDMDVTCFSVGDLKATALAKSTFSINLAFVLFLYRYKSDGRMDIHLLSCMPFHSNMDLPELVSGQCFLPGLIHPYLHNCILLNSDASHLTYSPNRPAPLPLLSSSPLS</sequence>
<accession>A0A9Q5NAC5</accession>
<dbReference type="SMART" id="SM00320">
    <property type="entry name" value="WD40"/>
    <property type="match status" value="3"/>
</dbReference>
<gene>
    <name evidence="2" type="ORF">A7U60_g6845</name>
</gene>
<comment type="caution">
    <text evidence="2">The sequence shown here is derived from an EMBL/GenBank/DDBJ whole genome shotgun (WGS) entry which is preliminary data.</text>
</comment>
<evidence type="ECO:0000313" key="2">
    <source>
        <dbReference type="EMBL" id="OCB86254.1"/>
    </source>
</evidence>
<name>A0A9Q5NAC5_SANBA</name>
<feature type="compositionally biased region" description="Basic residues" evidence="1">
    <location>
        <begin position="39"/>
        <end position="48"/>
    </location>
</feature>
<feature type="region of interest" description="Disordered" evidence="1">
    <location>
        <begin position="24"/>
        <end position="61"/>
    </location>
</feature>
<dbReference type="Gene3D" id="2.130.10.10">
    <property type="entry name" value="YVTN repeat-like/Quinoprotein amine dehydrogenase"/>
    <property type="match status" value="1"/>
</dbReference>
<proteinExistence type="predicted"/>
<dbReference type="SUPFAM" id="SSF69322">
    <property type="entry name" value="Tricorn protease domain 2"/>
    <property type="match status" value="1"/>
</dbReference>
<dbReference type="EMBL" id="LNZH02000204">
    <property type="protein sequence ID" value="OCB86254.1"/>
    <property type="molecule type" value="Genomic_DNA"/>
</dbReference>
<dbReference type="OrthoDB" id="10248252at2759"/>
<organism evidence="2 3">
    <name type="scientific">Sanghuangporus baumii</name>
    <name type="common">Phellinus baumii</name>
    <dbReference type="NCBI Taxonomy" id="108892"/>
    <lineage>
        <taxon>Eukaryota</taxon>
        <taxon>Fungi</taxon>
        <taxon>Dikarya</taxon>
        <taxon>Basidiomycota</taxon>
        <taxon>Agaricomycotina</taxon>
        <taxon>Agaricomycetes</taxon>
        <taxon>Hymenochaetales</taxon>
        <taxon>Hymenochaetaceae</taxon>
        <taxon>Sanghuangporus</taxon>
    </lineage>
</organism>
<protein>
    <submittedName>
        <fullName evidence="2">WD40 repeat-like protein</fullName>
    </submittedName>
</protein>
<feature type="region of interest" description="Disordered" evidence="1">
    <location>
        <begin position="351"/>
        <end position="371"/>
    </location>
</feature>
<dbReference type="InterPro" id="IPR015943">
    <property type="entry name" value="WD40/YVTN_repeat-like_dom_sf"/>
</dbReference>
<dbReference type="AlphaFoldDB" id="A0A9Q5NAC5"/>
<dbReference type="InterPro" id="IPR001680">
    <property type="entry name" value="WD40_rpt"/>
</dbReference>
<dbReference type="Proteomes" id="UP000757232">
    <property type="component" value="Unassembled WGS sequence"/>
</dbReference>
<evidence type="ECO:0000313" key="3">
    <source>
        <dbReference type="Proteomes" id="UP000757232"/>
    </source>
</evidence>
<keyword evidence="3" id="KW-1185">Reference proteome</keyword>
<evidence type="ECO:0000256" key="1">
    <source>
        <dbReference type="SAM" id="MobiDB-lite"/>
    </source>
</evidence>